<keyword evidence="2" id="KW-0677">Repeat</keyword>
<reference evidence="10" key="1">
    <citation type="submission" date="2019-12" db="EMBL/GenBank/DDBJ databases">
        <authorList>
            <person name="Scholes J."/>
        </authorList>
    </citation>
    <scope>NUCLEOTIDE SEQUENCE</scope>
</reference>
<keyword evidence="6" id="KW-0539">Nucleus</keyword>
<feature type="domain" description="Myb-like" evidence="8">
    <location>
        <begin position="9"/>
        <end position="61"/>
    </location>
</feature>
<dbReference type="GO" id="GO:0000976">
    <property type="term" value="F:transcription cis-regulatory region binding"/>
    <property type="evidence" value="ECO:0007669"/>
    <property type="project" value="UniProtKB-ARBA"/>
</dbReference>
<dbReference type="EMBL" id="CACSLK010027752">
    <property type="protein sequence ID" value="CAA0828672.1"/>
    <property type="molecule type" value="Genomic_DNA"/>
</dbReference>
<dbReference type="InterPro" id="IPR009057">
    <property type="entry name" value="Homeodomain-like_sf"/>
</dbReference>
<sequence length="305" mass="33984">MGRSPCCDKVGLKKGPWTPEEDQKLLAYIQEHGHGSWRALPPKAGLQRCGKSCRLRWTNYLRPDIKRGEFSLQEQQTIIQLHALLGNRWSAIASHLPKRTDNEIKNYWNTHLKKRLTKMGIDPTTHRPKSHSLGWAQPKDIANLSHMAQWETARLEAEARIVRESRLVSNSIMTHASAPGPHHSRPPCLDILKVWQATRGKTGALQFFAGPPHQLESPTSILSFPNGPQPAHEAGPEPIIGNSFNEVSGVVPDNTSSADWLPSFLEGFADGPAESAVFMEDSYKNNYWSNILNAVTSPIDSLILS</sequence>
<comment type="subcellular location">
    <subcellularLocation>
        <location evidence="1">Nucleus</location>
    </subcellularLocation>
</comment>
<dbReference type="PANTHER" id="PTHR10641">
    <property type="entry name" value="MYB FAMILY TRANSCRIPTION FACTOR"/>
    <property type="match status" value="1"/>
</dbReference>
<evidence type="ECO:0000256" key="6">
    <source>
        <dbReference type="ARBA" id="ARBA00023242"/>
    </source>
</evidence>
<dbReference type="GO" id="GO:0005634">
    <property type="term" value="C:nucleus"/>
    <property type="evidence" value="ECO:0007669"/>
    <property type="project" value="UniProtKB-SubCell"/>
</dbReference>
<evidence type="ECO:0000259" key="8">
    <source>
        <dbReference type="PROSITE" id="PS50090"/>
    </source>
</evidence>
<dbReference type="AlphaFoldDB" id="A0A9N7NGZ5"/>
<dbReference type="FunFam" id="1.10.10.60:FF:000001">
    <property type="entry name" value="MYB-related transcription factor"/>
    <property type="match status" value="1"/>
</dbReference>
<keyword evidence="4" id="KW-0238">DNA-binding</keyword>
<dbReference type="Gene3D" id="1.10.10.60">
    <property type="entry name" value="Homeodomain-like"/>
    <property type="match status" value="2"/>
</dbReference>
<feature type="domain" description="Myb-like" evidence="8">
    <location>
        <begin position="62"/>
        <end position="112"/>
    </location>
</feature>
<dbReference type="GO" id="GO:0080090">
    <property type="term" value="P:regulation of primary metabolic process"/>
    <property type="evidence" value="ECO:0007669"/>
    <property type="project" value="UniProtKB-ARBA"/>
</dbReference>
<feature type="domain" description="HTH myb-type" evidence="9">
    <location>
        <begin position="9"/>
        <end position="61"/>
    </location>
</feature>
<dbReference type="CDD" id="cd00167">
    <property type="entry name" value="SANT"/>
    <property type="match status" value="2"/>
</dbReference>
<dbReference type="SMART" id="SM00717">
    <property type="entry name" value="SANT"/>
    <property type="match status" value="2"/>
</dbReference>
<dbReference type="InterPro" id="IPR001005">
    <property type="entry name" value="SANT/Myb"/>
</dbReference>
<organism evidence="10 11">
    <name type="scientific">Striga hermonthica</name>
    <name type="common">Purple witchweed</name>
    <name type="synonym">Buchnera hermonthica</name>
    <dbReference type="NCBI Taxonomy" id="68872"/>
    <lineage>
        <taxon>Eukaryota</taxon>
        <taxon>Viridiplantae</taxon>
        <taxon>Streptophyta</taxon>
        <taxon>Embryophyta</taxon>
        <taxon>Tracheophyta</taxon>
        <taxon>Spermatophyta</taxon>
        <taxon>Magnoliopsida</taxon>
        <taxon>eudicotyledons</taxon>
        <taxon>Gunneridae</taxon>
        <taxon>Pentapetalae</taxon>
        <taxon>asterids</taxon>
        <taxon>lamiids</taxon>
        <taxon>Lamiales</taxon>
        <taxon>Orobanchaceae</taxon>
        <taxon>Buchnereae</taxon>
        <taxon>Striga</taxon>
    </lineage>
</organism>
<evidence type="ECO:0000256" key="2">
    <source>
        <dbReference type="ARBA" id="ARBA00022737"/>
    </source>
</evidence>
<dbReference type="SUPFAM" id="SSF46689">
    <property type="entry name" value="Homeodomain-like"/>
    <property type="match status" value="1"/>
</dbReference>
<gene>
    <name evidence="10" type="ORF">SHERM_24367</name>
</gene>
<proteinExistence type="predicted"/>
<evidence type="ECO:0000313" key="10">
    <source>
        <dbReference type="EMBL" id="CAA0828672.1"/>
    </source>
</evidence>
<protein>
    <submittedName>
        <fullName evidence="10">Myb domain protein 16</fullName>
    </submittedName>
</protein>
<dbReference type="InterPro" id="IPR015495">
    <property type="entry name" value="Myb_TF_plants"/>
</dbReference>
<dbReference type="PANTHER" id="PTHR10641:SF586">
    <property type="entry name" value="TRANSCRIPTION FACTOR MYB16"/>
    <property type="match status" value="1"/>
</dbReference>
<comment type="function">
    <text evidence="7">Transcription factor.</text>
</comment>
<dbReference type="Pfam" id="PF00249">
    <property type="entry name" value="Myb_DNA-binding"/>
    <property type="match status" value="2"/>
</dbReference>
<evidence type="ECO:0000256" key="7">
    <source>
        <dbReference type="ARBA" id="ARBA00057804"/>
    </source>
</evidence>
<dbReference type="PROSITE" id="PS50090">
    <property type="entry name" value="MYB_LIKE"/>
    <property type="match status" value="2"/>
</dbReference>
<evidence type="ECO:0000256" key="5">
    <source>
        <dbReference type="ARBA" id="ARBA00023163"/>
    </source>
</evidence>
<dbReference type="GO" id="GO:0051707">
    <property type="term" value="P:response to other organism"/>
    <property type="evidence" value="ECO:0007669"/>
    <property type="project" value="UniProtKB-ARBA"/>
</dbReference>
<evidence type="ECO:0000256" key="3">
    <source>
        <dbReference type="ARBA" id="ARBA00023015"/>
    </source>
</evidence>
<dbReference type="PROSITE" id="PS51294">
    <property type="entry name" value="HTH_MYB"/>
    <property type="match status" value="2"/>
</dbReference>
<accession>A0A9N7NGZ5</accession>
<keyword evidence="11" id="KW-1185">Reference proteome</keyword>
<evidence type="ECO:0000256" key="1">
    <source>
        <dbReference type="ARBA" id="ARBA00004123"/>
    </source>
</evidence>
<dbReference type="OrthoDB" id="2143914at2759"/>
<comment type="caution">
    <text evidence="10">The sequence shown here is derived from an EMBL/GenBank/DDBJ whole genome shotgun (WGS) entry which is preliminary data.</text>
</comment>
<evidence type="ECO:0000256" key="4">
    <source>
        <dbReference type="ARBA" id="ARBA00023125"/>
    </source>
</evidence>
<dbReference type="InterPro" id="IPR017930">
    <property type="entry name" value="Myb_dom"/>
</dbReference>
<dbReference type="Proteomes" id="UP001153555">
    <property type="component" value="Unassembled WGS sequence"/>
</dbReference>
<feature type="domain" description="HTH myb-type" evidence="9">
    <location>
        <begin position="62"/>
        <end position="116"/>
    </location>
</feature>
<name>A0A9N7NGZ5_STRHE</name>
<evidence type="ECO:0000259" key="9">
    <source>
        <dbReference type="PROSITE" id="PS51294"/>
    </source>
</evidence>
<keyword evidence="5" id="KW-0804">Transcription</keyword>
<keyword evidence="3" id="KW-0805">Transcription regulation</keyword>
<evidence type="ECO:0000313" key="11">
    <source>
        <dbReference type="Proteomes" id="UP001153555"/>
    </source>
</evidence>
<dbReference type="FunFam" id="1.10.10.60:FF:000394">
    <property type="entry name" value="MYB transcription factor"/>
    <property type="match status" value="1"/>
</dbReference>